<evidence type="ECO:0000313" key="1">
    <source>
        <dbReference type="EMBL" id="OWZ16920.1"/>
    </source>
</evidence>
<evidence type="ECO:0000313" key="2">
    <source>
        <dbReference type="Proteomes" id="UP000198211"/>
    </source>
</evidence>
<sequence>MIFKGMYEAGYTPQKLYTLFEISSKIRNKQETDWVYDMYFVLWMEYSRWWPKRAKNIKSGPNPISK</sequence>
<comment type="caution">
    <text evidence="1">The sequence shown here is derived from an EMBL/GenBank/DDBJ whole genome shotgun (WGS) entry which is preliminary data.</text>
</comment>
<gene>
    <name evidence="1" type="ORF">PHMEG_0009222</name>
</gene>
<accession>A0A225WJ83</accession>
<name>A0A225WJ83_9STRA</name>
<keyword evidence="2" id="KW-1185">Reference proteome</keyword>
<dbReference type="Proteomes" id="UP000198211">
    <property type="component" value="Unassembled WGS sequence"/>
</dbReference>
<dbReference type="EMBL" id="NBNE01000846">
    <property type="protein sequence ID" value="OWZ16920.1"/>
    <property type="molecule type" value="Genomic_DNA"/>
</dbReference>
<protein>
    <submittedName>
        <fullName evidence="1">Avirulence (Avh) protein</fullName>
    </submittedName>
</protein>
<reference evidence="2" key="1">
    <citation type="submission" date="2017-03" db="EMBL/GenBank/DDBJ databases">
        <title>Phytopthora megakarya and P. palmivora, two closely related causual agents of cacao black pod achieved similar genome size and gene model numbers by different mechanisms.</title>
        <authorList>
            <person name="Ali S."/>
            <person name="Shao J."/>
            <person name="Larry D.J."/>
            <person name="Kronmiller B."/>
            <person name="Shen D."/>
            <person name="Strem M.D."/>
            <person name="Melnick R.L."/>
            <person name="Guiltinan M.J."/>
            <person name="Tyler B.M."/>
            <person name="Meinhardt L.W."/>
            <person name="Bailey B.A."/>
        </authorList>
    </citation>
    <scope>NUCLEOTIDE SEQUENCE [LARGE SCALE GENOMIC DNA]</scope>
    <source>
        <strain evidence="2">zdho120</strain>
    </source>
</reference>
<dbReference type="AlphaFoldDB" id="A0A225WJ83"/>
<proteinExistence type="predicted"/>
<organism evidence="1 2">
    <name type="scientific">Phytophthora megakarya</name>
    <dbReference type="NCBI Taxonomy" id="4795"/>
    <lineage>
        <taxon>Eukaryota</taxon>
        <taxon>Sar</taxon>
        <taxon>Stramenopiles</taxon>
        <taxon>Oomycota</taxon>
        <taxon>Peronosporomycetes</taxon>
        <taxon>Peronosporales</taxon>
        <taxon>Peronosporaceae</taxon>
        <taxon>Phytophthora</taxon>
    </lineage>
</organism>